<evidence type="ECO:0000256" key="10">
    <source>
        <dbReference type="SAM" id="SignalP"/>
    </source>
</evidence>
<comment type="pathway">
    <text evidence="2 7">Glycan metabolism; L-arabinan degradation.</text>
</comment>
<dbReference type="OrthoDB" id="195678at2759"/>
<feature type="signal peptide" evidence="10">
    <location>
        <begin position="1"/>
        <end position="18"/>
    </location>
</feature>
<protein>
    <recommendedName>
        <fullName evidence="4 7">Arabinan endo-1,5-alpha-L-arabinosidase</fullName>
        <ecNumber evidence="4 7">3.2.1.99</ecNumber>
    </recommendedName>
</protein>
<dbReference type="InterPro" id="IPR050727">
    <property type="entry name" value="GH43_arabinanases"/>
</dbReference>
<dbReference type="InterPro" id="IPR016840">
    <property type="entry name" value="Glyco_hydro_43_endo_a_Ara-ase"/>
</dbReference>
<feature type="active site" description="Proton donor" evidence="8">
    <location>
        <position position="214"/>
    </location>
</feature>
<keyword evidence="12" id="KW-1185">Reference proteome</keyword>
<name>A0A6A6X8Q6_9PLEO</name>
<dbReference type="InterPro" id="IPR006710">
    <property type="entry name" value="Glyco_hydro_43"/>
</dbReference>
<dbReference type="Pfam" id="PF04616">
    <property type="entry name" value="Glyco_hydro_43"/>
    <property type="match status" value="1"/>
</dbReference>
<dbReference type="InterPro" id="IPR023296">
    <property type="entry name" value="Glyco_hydro_beta-prop_sf"/>
</dbReference>
<dbReference type="GO" id="GO:0046558">
    <property type="term" value="F:arabinan endo-1,5-alpha-L-arabinosidase activity"/>
    <property type="evidence" value="ECO:0007669"/>
    <property type="project" value="UniProtKB-EC"/>
</dbReference>
<evidence type="ECO:0000256" key="1">
    <source>
        <dbReference type="ARBA" id="ARBA00000375"/>
    </source>
</evidence>
<sequence length="337" mass="36287">MIPNIFIPALCALTACSASPLLNSTYPNPEPCTGNCTWIHDPSIIRKDSTYYRFSTSGNIAIATAPSLTGPWAYQGPLLENGTSITINPNQDIWAPDVSRIGTTYYAYYSVSTFGSQTSDIGLATSASLDPGSWTDHGSIHIPPSPSYNLIDPNLFQDPTTPDADPWLVFGSYWDGVFQTPLTNLTSFPVGGSPGLHNVLRNSTTTGAAPFVVEGAFQFRYQNSYYLFFSAGACCNMPPDLPAPGAEYHIMVCRASAITGPYVDDQGRDCVGQNGGTKVLASHGDVYAPGGQGVLEEDDGRVVLYYHYVKPSVGYAADQFFFGFNYLDLSSGWPVVV</sequence>
<feature type="active site" description="Proton acceptor" evidence="8">
    <location>
        <position position="41"/>
    </location>
</feature>
<dbReference type="Gene3D" id="2.115.10.20">
    <property type="entry name" value="Glycosyl hydrolase domain, family 43"/>
    <property type="match status" value="1"/>
</dbReference>
<feature type="site" description="Important for catalytic activity, responsible for pKa modulation of the active site Glu and correct orientation of both the proton donor and substrate" evidence="9">
    <location>
        <position position="152"/>
    </location>
</feature>
<keyword evidence="10" id="KW-0732">Signal</keyword>
<evidence type="ECO:0000256" key="2">
    <source>
        <dbReference type="ARBA" id="ARBA00004834"/>
    </source>
</evidence>
<accession>A0A6A6X8Q6</accession>
<evidence type="ECO:0000256" key="6">
    <source>
        <dbReference type="ARBA" id="ARBA00023295"/>
    </source>
</evidence>
<evidence type="ECO:0000256" key="7">
    <source>
        <dbReference type="PIRNR" id="PIRNR026534"/>
    </source>
</evidence>
<dbReference type="EMBL" id="MU001956">
    <property type="protein sequence ID" value="KAF2792762.1"/>
    <property type="molecule type" value="Genomic_DNA"/>
</dbReference>
<comment type="catalytic activity">
    <reaction evidence="1 7">
        <text>Endohydrolysis of (1-&gt;5)-alpha-arabinofuranosidic linkages in (1-&gt;5)-arabinans.</text>
        <dbReference type="EC" id="3.2.1.99"/>
    </reaction>
</comment>
<dbReference type="GO" id="GO:0031222">
    <property type="term" value="P:arabinan catabolic process"/>
    <property type="evidence" value="ECO:0007669"/>
    <property type="project" value="UniProtKB-UniPathway"/>
</dbReference>
<dbReference type="AlphaFoldDB" id="A0A6A6X8Q6"/>
<dbReference type="UniPathway" id="UPA00667"/>
<reference evidence="11" key="1">
    <citation type="journal article" date="2020" name="Stud. Mycol.">
        <title>101 Dothideomycetes genomes: a test case for predicting lifestyles and emergence of pathogens.</title>
        <authorList>
            <person name="Haridas S."/>
            <person name="Albert R."/>
            <person name="Binder M."/>
            <person name="Bloem J."/>
            <person name="Labutti K."/>
            <person name="Salamov A."/>
            <person name="Andreopoulos B."/>
            <person name="Baker S."/>
            <person name="Barry K."/>
            <person name="Bills G."/>
            <person name="Bluhm B."/>
            <person name="Cannon C."/>
            <person name="Castanera R."/>
            <person name="Culley D."/>
            <person name="Daum C."/>
            <person name="Ezra D."/>
            <person name="Gonzalez J."/>
            <person name="Henrissat B."/>
            <person name="Kuo A."/>
            <person name="Liang C."/>
            <person name="Lipzen A."/>
            <person name="Lutzoni F."/>
            <person name="Magnuson J."/>
            <person name="Mondo S."/>
            <person name="Nolan M."/>
            <person name="Ohm R."/>
            <person name="Pangilinan J."/>
            <person name="Park H.-J."/>
            <person name="Ramirez L."/>
            <person name="Alfaro M."/>
            <person name="Sun H."/>
            <person name="Tritt A."/>
            <person name="Yoshinaga Y."/>
            <person name="Zwiers L.-H."/>
            <person name="Turgeon B."/>
            <person name="Goodwin S."/>
            <person name="Spatafora J."/>
            <person name="Crous P."/>
            <person name="Grigoriev I."/>
        </authorList>
    </citation>
    <scope>NUCLEOTIDE SEQUENCE</scope>
    <source>
        <strain evidence="11">CBS 109.77</strain>
    </source>
</reference>
<dbReference type="EC" id="3.2.1.99" evidence="4 7"/>
<evidence type="ECO:0000313" key="12">
    <source>
        <dbReference type="Proteomes" id="UP000799757"/>
    </source>
</evidence>
<dbReference type="PIRSF" id="PIRSF026534">
    <property type="entry name" value="Endo_alpha-L-arabinosidase"/>
    <property type="match status" value="1"/>
</dbReference>
<dbReference type="CDD" id="cd18831">
    <property type="entry name" value="GH43_AnAbnA-like"/>
    <property type="match status" value="1"/>
</dbReference>
<evidence type="ECO:0000256" key="3">
    <source>
        <dbReference type="ARBA" id="ARBA00009865"/>
    </source>
</evidence>
<dbReference type="Proteomes" id="UP000799757">
    <property type="component" value="Unassembled WGS sequence"/>
</dbReference>
<evidence type="ECO:0000256" key="5">
    <source>
        <dbReference type="ARBA" id="ARBA00022801"/>
    </source>
</evidence>
<evidence type="ECO:0000256" key="8">
    <source>
        <dbReference type="PIRSR" id="PIRSR606710-1"/>
    </source>
</evidence>
<gene>
    <name evidence="11" type="ORF">K505DRAFT_408479</name>
</gene>
<dbReference type="PANTHER" id="PTHR43301:SF3">
    <property type="entry name" value="ARABINAN ENDO-1,5-ALPHA-L-ARABINOSIDASE A-RELATED"/>
    <property type="match status" value="1"/>
</dbReference>
<keyword evidence="6 7" id="KW-0326">Glycosidase</keyword>
<keyword evidence="5 7" id="KW-0378">Hydrolase</keyword>
<dbReference type="SUPFAM" id="SSF75005">
    <property type="entry name" value="Arabinanase/levansucrase/invertase"/>
    <property type="match status" value="1"/>
</dbReference>
<evidence type="ECO:0000313" key="11">
    <source>
        <dbReference type="EMBL" id="KAF2792762.1"/>
    </source>
</evidence>
<dbReference type="PANTHER" id="PTHR43301">
    <property type="entry name" value="ARABINAN ENDO-1,5-ALPHA-L-ARABINOSIDASE"/>
    <property type="match status" value="1"/>
</dbReference>
<evidence type="ECO:0000256" key="9">
    <source>
        <dbReference type="PIRSR" id="PIRSR606710-2"/>
    </source>
</evidence>
<proteinExistence type="inferred from homology"/>
<evidence type="ECO:0000256" key="4">
    <source>
        <dbReference type="ARBA" id="ARBA00012586"/>
    </source>
</evidence>
<organism evidence="11 12">
    <name type="scientific">Melanomma pulvis-pyrius CBS 109.77</name>
    <dbReference type="NCBI Taxonomy" id="1314802"/>
    <lineage>
        <taxon>Eukaryota</taxon>
        <taxon>Fungi</taxon>
        <taxon>Dikarya</taxon>
        <taxon>Ascomycota</taxon>
        <taxon>Pezizomycotina</taxon>
        <taxon>Dothideomycetes</taxon>
        <taxon>Pleosporomycetidae</taxon>
        <taxon>Pleosporales</taxon>
        <taxon>Melanommataceae</taxon>
        <taxon>Melanomma</taxon>
    </lineage>
</organism>
<comment type="similarity">
    <text evidence="3 7">Belongs to the glycosyl hydrolase 43 family.</text>
</comment>
<feature type="chain" id="PRO_5025446292" description="Arabinan endo-1,5-alpha-L-arabinosidase" evidence="10">
    <location>
        <begin position="19"/>
        <end position="337"/>
    </location>
</feature>